<feature type="domain" description="Tail specific protease" evidence="1">
    <location>
        <begin position="134"/>
        <end position="337"/>
    </location>
</feature>
<dbReference type="SUPFAM" id="SSF52096">
    <property type="entry name" value="ClpP/crotonase"/>
    <property type="match status" value="1"/>
</dbReference>
<name>A0ABY9RLY9_9BURK</name>
<evidence type="ECO:0000313" key="3">
    <source>
        <dbReference type="Proteomes" id="UP001181355"/>
    </source>
</evidence>
<proteinExistence type="predicted"/>
<keyword evidence="3" id="KW-1185">Reference proteome</keyword>
<organism evidence="2 3">
    <name type="scientific">Undibacterium cyanobacteriorum</name>
    <dbReference type="NCBI Taxonomy" id="3073561"/>
    <lineage>
        <taxon>Bacteria</taxon>
        <taxon>Pseudomonadati</taxon>
        <taxon>Pseudomonadota</taxon>
        <taxon>Betaproteobacteria</taxon>
        <taxon>Burkholderiales</taxon>
        <taxon>Oxalobacteraceae</taxon>
        <taxon>Undibacterium</taxon>
    </lineage>
</organism>
<dbReference type="Gene3D" id="3.90.226.10">
    <property type="entry name" value="2-enoyl-CoA Hydratase, Chain A, domain 1"/>
    <property type="match status" value="1"/>
</dbReference>
<dbReference type="SMART" id="SM00245">
    <property type="entry name" value="TSPc"/>
    <property type="match status" value="1"/>
</dbReference>
<accession>A0ABY9RLY9</accession>
<evidence type="ECO:0000313" key="2">
    <source>
        <dbReference type="EMBL" id="WMW81705.1"/>
    </source>
</evidence>
<sequence length="380" mass="42864">MINQLLFLMLLPSAPQAQNEFAQVPETLAFERHEVEQNPVATGAKIAELSKQHKKLLVDRLADEIERKYVFAEVAKTAAQHLRSSLKNGKYDEVRNPIQMATKLTEDAQAVTHDKHLRVFYDANSQKVDSVPAPLTDEERVKRRNEVVRYYQKLNYGVRRVERFDGNIAYLDLFMFGELAYVGNGISAAMVLLEGSDAMIIDLRDNSGGSPETVNFIISHFVERPTHVMDNYRRDDDSIRQSWTSSYLNVPVYDRNKKVYILTSSRTFSAPEDLAYTMQALKRAKIVGETTGGGAHAGTRYALDENFTAFIPNQRSISPITKTNWEGVGVVPDLQVDASKALLTVRIEILQERLQKVTDAQERSGIVESILALKVALKKM</sequence>
<dbReference type="PANTHER" id="PTHR11261:SF3">
    <property type="entry name" value="RETINOL-BINDING PROTEIN 3"/>
    <property type="match status" value="1"/>
</dbReference>
<dbReference type="Gene3D" id="3.30.750.44">
    <property type="match status" value="1"/>
</dbReference>
<dbReference type="EMBL" id="CP133720">
    <property type="protein sequence ID" value="WMW81705.1"/>
    <property type="molecule type" value="Genomic_DNA"/>
</dbReference>
<dbReference type="Pfam" id="PF11918">
    <property type="entry name" value="Peptidase_S41_N"/>
    <property type="match status" value="1"/>
</dbReference>
<dbReference type="Proteomes" id="UP001181355">
    <property type="component" value="Chromosome"/>
</dbReference>
<reference evidence="2" key="1">
    <citation type="submission" date="2023-09" db="EMBL/GenBank/DDBJ databases">
        <title>Undibacterium sp. 20NA77.5 isolated from freshwater.</title>
        <authorList>
            <person name="Le V."/>
            <person name="Ko S.-R."/>
            <person name="Ahn C.-Y."/>
            <person name="Oh H.-M."/>
        </authorList>
    </citation>
    <scope>NUCLEOTIDE SEQUENCE</scope>
    <source>
        <strain evidence="2">20NA77.5</strain>
    </source>
</reference>
<protein>
    <submittedName>
        <fullName evidence="2">S41 family peptidase</fullName>
    </submittedName>
</protein>
<dbReference type="InterPro" id="IPR005151">
    <property type="entry name" value="Tail-specific_protease"/>
</dbReference>
<dbReference type="Pfam" id="PF03572">
    <property type="entry name" value="Peptidase_S41"/>
    <property type="match status" value="1"/>
</dbReference>
<dbReference type="PANTHER" id="PTHR11261">
    <property type="entry name" value="INTERPHOTORECEPTOR RETINOID-BINDING PROTEIN"/>
    <property type="match status" value="1"/>
</dbReference>
<dbReference type="CDD" id="cd07563">
    <property type="entry name" value="Peptidase_S41_IRBP"/>
    <property type="match status" value="1"/>
</dbReference>
<evidence type="ECO:0000259" key="1">
    <source>
        <dbReference type="SMART" id="SM00245"/>
    </source>
</evidence>
<gene>
    <name evidence="2" type="ORF">RF679_05345</name>
</gene>
<dbReference type="RefSeq" id="WP_309483183.1">
    <property type="nucleotide sequence ID" value="NZ_CP133720.1"/>
</dbReference>
<dbReference type="InterPro" id="IPR029045">
    <property type="entry name" value="ClpP/crotonase-like_dom_sf"/>
</dbReference>